<name>A0ABQ9GRQ0_9NEOP</name>
<comment type="caution">
    <text evidence="2">The sequence shown here is derived from an EMBL/GenBank/DDBJ whole genome shotgun (WGS) entry which is preliminary data.</text>
</comment>
<evidence type="ECO:0000313" key="3">
    <source>
        <dbReference type="Proteomes" id="UP001159363"/>
    </source>
</evidence>
<feature type="compositionally biased region" description="Basic and acidic residues" evidence="1">
    <location>
        <begin position="43"/>
        <end position="66"/>
    </location>
</feature>
<protein>
    <submittedName>
        <fullName evidence="2">Uncharacterized protein</fullName>
    </submittedName>
</protein>
<feature type="region of interest" description="Disordered" evidence="1">
    <location>
        <begin position="37"/>
        <end position="82"/>
    </location>
</feature>
<gene>
    <name evidence="2" type="ORF">PR048_025572</name>
</gene>
<sequence>MRRRELRRQSVLPEHSCVVAKLIGNYSRQEEICDASKSLSCRHSQDSQKRSSGGREHIVPGRREGKSAQVMISGGDSQGGREQPTYIWKVRRCVSPDTSPLGNGWFCPLLEELQDYRDGMGKETNSGAAVAPWLENPIVGPQMVRRYSIQYWDRSSSVGKEPNSAAAVAQWLENPIVGPQMDWEHSQRKASLREAGVALREGSPGQGRCQYKKVAEMLLPPTLPHSRDTRLVSRADAACSRRQHPDFTTPGSEEPPPVSKIIISSGKVNLFRAQDRMKEWGKLEIPEKTLQPAASSSTIPTCKNLGVTRKTNTLKPRSYGTRFIQTLHSMQNASKAVNNCKLFYSTTSTGAVLFRVPYLSAEIHMHSMAPSTPHPLAAVPANVATDGSTQSLSNMPSLQNEVRTHVQVPDPDLATQAASRQNLIAGRVECYAPGGARVARQYVQVLASFHVCYVDAVVTYHSLLIFLSMQTHFSNKTGHVIQFLKRQTSISMLKLAPHDTHFCSSFHSHFLLAFLLQCRLQSIPLRRGHAPSITVFVPMGMPETVIECILNFCYTHKTGTDKMVDTRWKPGILRPSIQRIRLYRGAIYVRRPE</sequence>
<organism evidence="2 3">
    <name type="scientific">Dryococelus australis</name>
    <dbReference type="NCBI Taxonomy" id="614101"/>
    <lineage>
        <taxon>Eukaryota</taxon>
        <taxon>Metazoa</taxon>
        <taxon>Ecdysozoa</taxon>
        <taxon>Arthropoda</taxon>
        <taxon>Hexapoda</taxon>
        <taxon>Insecta</taxon>
        <taxon>Pterygota</taxon>
        <taxon>Neoptera</taxon>
        <taxon>Polyneoptera</taxon>
        <taxon>Phasmatodea</taxon>
        <taxon>Verophasmatodea</taxon>
        <taxon>Anareolatae</taxon>
        <taxon>Phasmatidae</taxon>
        <taxon>Eurycanthinae</taxon>
        <taxon>Dryococelus</taxon>
    </lineage>
</organism>
<reference evidence="2 3" key="1">
    <citation type="submission" date="2023-02" db="EMBL/GenBank/DDBJ databases">
        <title>LHISI_Scaffold_Assembly.</title>
        <authorList>
            <person name="Stuart O.P."/>
            <person name="Cleave R."/>
            <person name="Magrath M.J.L."/>
            <person name="Mikheyev A.S."/>
        </authorList>
    </citation>
    <scope>NUCLEOTIDE SEQUENCE [LARGE SCALE GENOMIC DNA]</scope>
    <source>
        <strain evidence="2">Daus_M_001</strain>
        <tissue evidence="2">Leg muscle</tissue>
    </source>
</reference>
<evidence type="ECO:0000313" key="2">
    <source>
        <dbReference type="EMBL" id="KAJ8874706.1"/>
    </source>
</evidence>
<dbReference type="EMBL" id="JARBHB010000010">
    <property type="protein sequence ID" value="KAJ8874706.1"/>
    <property type="molecule type" value="Genomic_DNA"/>
</dbReference>
<proteinExistence type="predicted"/>
<accession>A0ABQ9GRQ0</accession>
<dbReference type="Proteomes" id="UP001159363">
    <property type="component" value="Chromosome 9"/>
</dbReference>
<keyword evidence="3" id="KW-1185">Reference proteome</keyword>
<evidence type="ECO:0000256" key="1">
    <source>
        <dbReference type="SAM" id="MobiDB-lite"/>
    </source>
</evidence>